<proteinExistence type="predicted"/>
<gene>
    <name evidence="1" type="primary">PRTGB</name>
</gene>
<reference evidence="1" key="1">
    <citation type="submission" date="2016-05" db="EMBL/GenBank/DDBJ databases">
        <authorList>
            <person name="Lavstsen T."/>
            <person name="Jespersen J.S."/>
        </authorList>
    </citation>
    <scope>NUCLEOTIDE SEQUENCE</scope>
    <source>
        <tissue evidence="1">Brain</tissue>
    </source>
</reference>
<protein>
    <submittedName>
        <fullName evidence="1">Protogenin homolog b (Gallus gallus)</fullName>
    </submittedName>
</protein>
<feature type="non-terminal residue" evidence="1">
    <location>
        <position position="80"/>
    </location>
</feature>
<reference evidence="1" key="2">
    <citation type="submission" date="2016-06" db="EMBL/GenBank/DDBJ databases">
        <title>The genome of a short-lived fish provides insights into sex chromosome evolution and the genetic control of aging.</title>
        <authorList>
            <person name="Reichwald K."/>
            <person name="Felder M."/>
            <person name="Petzold A."/>
            <person name="Koch P."/>
            <person name="Groth M."/>
            <person name="Platzer M."/>
        </authorList>
    </citation>
    <scope>NUCLEOTIDE SEQUENCE</scope>
    <source>
        <tissue evidence="1">Brain</tissue>
    </source>
</reference>
<feature type="non-terminal residue" evidence="1">
    <location>
        <position position="1"/>
    </location>
</feature>
<sequence length="80" mass="8806">LHVWVGVSLQPGLHTVQPRSPATRCLQPPFFNLSLLTAPPLWPAGRPPLTLWLFGVFDCATMRKANRSSLSSCSRLKPSP</sequence>
<accession>A0A1A8IUN2</accession>
<name>A0A1A8IUN2_NOTKU</name>
<dbReference type="EMBL" id="HAED01014640">
    <property type="protein sequence ID" value="SBR01085.1"/>
    <property type="molecule type" value="Transcribed_RNA"/>
</dbReference>
<evidence type="ECO:0000313" key="1">
    <source>
        <dbReference type="EMBL" id="SBR01085.1"/>
    </source>
</evidence>
<organism evidence="1">
    <name type="scientific">Nothobranchius kuhntae</name>
    <name type="common">Beira killifish</name>
    <dbReference type="NCBI Taxonomy" id="321403"/>
    <lineage>
        <taxon>Eukaryota</taxon>
        <taxon>Metazoa</taxon>
        <taxon>Chordata</taxon>
        <taxon>Craniata</taxon>
        <taxon>Vertebrata</taxon>
        <taxon>Euteleostomi</taxon>
        <taxon>Actinopterygii</taxon>
        <taxon>Neopterygii</taxon>
        <taxon>Teleostei</taxon>
        <taxon>Neoteleostei</taxon>
        <taxon>Acanthomorphata</taxon>
        <taxon>Ovalentaria</taxon>
        <taxon>Atherinomorphae</taxon>
        <taxon>Cyprinodontiformes</taxon>
        <taxon>Nothobranchiidae</taxon>
        <taxon>Nothobranchius</taxon>
    </lineage>
</organism>
<dbReference type="AlphaFoldDB" id="A0A1A8IUN2"/>